<dbReference type="EnsemblPlants" id="TuG1812G0600001691.01.T01">
    <property type="protein sequence ID" value="TuG1812G0600001691.01.T01.cds466441"/>
    <property type="gene ID" value="TuG1812G0600001691.01"/>
</dbReference>
<reference evidence="3" key="1">
    <citation type="journal article" date="2013" name="Nature">
        <title>Draft genome of the wheat A-genome progenitor Triticum urartu.</title>
        <authorList>
            <person name="Ling H.Q."/>
            <person name="Zhao S."/>
            <person name="Liu D."/>
            <person name="Wang J."/>
            <person name="Sun H."/>
            <person name="Zhang C."/>
            <person name="Fan H."/>
            <person name="Li D."/>
            <person name="Dong L."/>
            <person name="Tao Y."/>
            <person name="Gao C."/>
            <person name="Wu H."/>
            <person name="Li Y."/>
            <person name="Cui Y."/>
            <person name="Guo X."/>
            <person name="Zheng S."/>
            <person name="Wang B."/>
            <person name="Yu K."/>
            <person name="Liang Q."/>
            <person name="Yang W."/>
            <person name="Lou X."/>
            <person name="Chen J."/>
            <person name="Feng M."/>
            <person name="Jian J."/>
            <person name="Zhang X."/>
            <person name="Luo G."/>
            <person name="Jiang Y."/>
            <person name="Liu J."/>
            <person name="Wang Z."/>
            <person name="Sha Y."/>
            <person name="Zhang B."/>
            <person name="Wu H."/>
            <person name="Tang D."/>
            <person name="Shen Q."/>
            <person name="Xue P."/>
            <person name="Zou S."/>
            <person name="Wang X."/>
            <person name="Liu X."/>
            <person name="Wang F."/>
            <person name="Yang Y."/>
            <person name="An X."/>
            <person name="Dong Z."/>
            <person name="Zhang K."/>
            <person name="Zhang X."/>
            <person name="Luo M.C."/>
            <person name="Dvorak J."/>
            <person name="Tong Y."/>
            <person name="Wang J."/>
            <person name="Yang H."/>
            <person name="Li Z."/>
            <person name="Wang D."/>
            <person name="Zhang A."/>
            <person name="Wang J."/>
        </authorList>
    </citation>
    <scope>NUCLEOTIDE SEQUENCE</scope>
    <source>
        <strain evidence="3">cv. G1812</strain>
    </source>
</reference>
<protein>
    <submittedName>
        <fullName evidence="2">Uncharacterized protein</fullName>
    </submittedName>
</protein>
<sequence length="125" mass="13834">MATTRGERSTANASTAPLSSVDYTNAISRYLTTSWGLPWRKGWLRSHGGCSARLRVEKAIALSQVVPHFGNLARRTSDGLGSKTEWTARTTMRNSSRSQKPPYCLRWNGRNRMSRGSEVIASSAM</sequence>
<keyword evidence="3" id="KW-1185">Reference proteome</keyword>
<evidence type="ECO:0000313" key="2">
    <source>
        <dbReference type="EnsemblPlants" id="TuG1812G0600001691.01.T01.cds466441"/>
    </source>
</evidence>
<evidence type="ECO:0000313" key="3">
    <source>
        <dbReference type="Proteomes" id="UP000015106"/>
    </source>
</evidence>
<proteinExistence type="predicted"/>
<dbReference type="AlphaFoldDB" id="A0A8R7QQB7"/>
<reference evidence="2" key="2">
    <citation type="submission" date="2018-03" db="EMBL/GenBank/DDBJ databases">
        <title>The Triticum urartu genome reveals the dynamic nature of wheat genome evolution.</title>
        <authorList>
            <person name="Ling H."/>
            <person name="Ma B."/>
            <person name="Shi X."/>
            <person name="Liu H."/>
            <person name="Dong L."/>
            <person name="Sun H."/>
            <person name="Cao Y."/>
            <person name="Gao Q."/>
            <person name="Zheng S."/>
            <person name="Li Y."/>
            <person name="Yu Y."/>
            <person name="Du H."/>
            <person name="Qi M."/>
            <person name="Li Y."/>
            <person name="Yu H."/>
            <person name="Cui Y."/>
            <person name="Wang N."/>
            <person name="Chen C."/>
            <person name="Wu H."/>
            <person name="Zhao Y."/>
            <person name="Zhang J."/>
            <person name="Li Y."/>
            <person name="Zhou W."/>
            <person name="Zhang B."/>
            <person name="Hu W."/>
            <person name="Eijk M."/>
            <person name="Tang J."/>
            <person name="Witsenboer H."/>
            <person name="Zhao S."/>
            <person name="Li Z."/>
            <person name="Zhang A."/>
            <person name="Wang D."/>
            <person name="Liang C."/>
        </authorList>
    </citation>
    <scope>NUCLEOTIDE SEQUENCE [LARGE SCALE GENOMIC DNA]</scope>
    <source>
        <strain evidence="2">cv. G1812</strain>
    </source>
</reference>
<dbReference type="Gramene" id="TuG1812G0600001691.01.T01">
    <property type="protein sequence ID" value="TuG1812G0600001691.01.T01.cds466441"/>
    <property type="gene ID" value="TuG1812G0600001691.01"/>
</dbReference>
<feature type="region of interest" description="Disordered" evidence="1">
    <location>
        <begin position="73"/>
        <end position="102"/>
    </location>
</feature>
<feature type="compositionally biased region" description="Polar residues" evidence="1">
    <location>
        <begin position="84"/>
        <end position="99"/>
    </location>
</feature>
<evidence type="ECO:0000256" key="1">
    <source>
        <dbReference type="SAM" id="MobiDB-lite"/>
    </source>
</evidence>
<accession>A0A8R7QQB7</accession>
<organism evidence="2 3">
    <name type="scientific">Triticum urartu</name>
    <name type="common">Red wild einkorn</name>
    <name type="synonym">Crithodium urartu</name>
    <dbReference type="NCBI Taxonomy" id="4572"/>
    <lineage>
        <taxon>Eukaryota</taxon>
        <taxon>Viridiplantae</taxon>
        <taxon>Streptophyta</taxon>
        <taxon>Embryophyta</taxon>
        <taxon>Tracheophyta</taxon>
        <taxon>Spermatophyta</taxon>
        <taxon>Magnoliopsida</taxon>
        <taxon>Liliopsida</taxon>
        <taxon>Poales</taxon>
        <taxon>Poaceae</taxon>
        <taxon>BOP clade</taxon>
        <taxon>Pooideae</taxon>
        <taxon>Triticodae</taxon>
        <taxon>Triticeae</taxon>
        <taxon>Triticinae</taxon>
        <taxon>Triticum</taxon>
    </lineage>
</organism>
<reference evidence="2" key="3">
    <citation type="submission" date="2022-06" db="UniProtKB">
        <authorList>
            <consortium name="EnsemblPlants"/>
        </authorList>
    </citation>
    <scope>IDENTIFICATION</scope>
</reference>
<name>A0A8R7QQB7_TRIUA</name>
<dbReference type="Proteomes" id="UP000015106">
    <property type="component" value="Chromosome 6"/>
</dbReference>